<dbReference type="SUPFAM" id="SSF51735">
    <property type="entry name" value="NAD(P)-binding Rossmann-fold domains"/>
    <property type="match status" value="1"/>
</dbReference>
<gene>
    <name evidence="5" type="primary">fcl</name>
    <name evidence="7" type="ORF">PrebiDRAFT_1902</name>
</gene>
<keyword evidence="2 5" id="KW-0521">NADP</keyword>
<feature type="active site" description="Proton donor/acceptor" evidence="5">
    <location>
        <position position="140"/>
    </location>
</feature>
<dbReference type="EMBL" id="JH660659">
    <property type="protein sequence ID" value="EIM33580.1"/>
    <property type="molecule type" value="Genomic_DNA"/>
</dbReference>
<feature type="binding site" evidence="5">
    <location>
        <begin position="109"/>
        <end position="112"/>
    </location>
    <ligand>
        <name>NADP(+)</name>
        <dbReference type="ChEBI" id="CHEBI:58349"/>
    </ligand>
</feature>
<evidence type="ECO:0000313" key="8">
    <source>
        <dbReference type="Proteomes" id="UP000002786"/>
    </source>
</evidence>
<comment type="caution">
    <text evidence="5">Lacks conserved residue(s) required for the propagation of feature annotation.</text>
</comment>
<protein>
    <recommendedName>
        <fullName evidence="5">GDP-L-fucose synthase</fullName>
        <ecNumber evidence="5">1.1.1.271</ecNumber>
    </recommendedName>
    <alternativeName>
        <fullName evidence="5">GDP-4-keto-6-deoxy-D-mannose-3,5-epimerase-4-reductase</fullName>
    </alternativeName>
</protein>
<comment type="function">
    <text evidence="5">Catalyzes the two-step NADP-dependent conversion of GDP-4-dehydro-6-deoxy-D-mannose to GDP-fucose, involving an epimerase and a reductase reaction.</text>
</comment>
<keyword evidence="5" id="KW-0511">Multifunctional enzyme</keyword>
<feature type="binding site" evidence="5">
    <location>
        <position position="191"/>
    </location>
    <ligand>
        <name>substrate</name>
    </ligand>
</feature>
<dbReference type="FunFam" id="3.40.50.720:FF:000394">
    <property type="entry name" value="GDP-L-fucose synthase"/>
    <property type="match status" value="1"/>
</dbReference>
<organism evidence="7 8">
    <name type="scientific">Prevotella bivia DSM 20514</name>
    <dbReference type="NCBI Taxonomy" id="868129"/>
    <lineage>
        <taxon>Bacteria</taxon>
        <taxon>Pseudomonadati</taxon>
        <taxon>Bacteroidota</taxon>
        <taxon>Bacteroidia</taxon>
        <taxon>Bacteroidales</taxon>
        <taxon>Prevotellaceae</taxon>
        <taxon>Prevotella</taxon>
    </lineage>
</organism>
<feature type="binding site" evidence="5">
    <location>
        <begin position="14"/>
        <end position="20"/>
    </location>
    <ligand>
        <name>NADP(+)</name>
        <dbReference type="ChEBI" id="CHEBI:58349"/>
    </ligand>
</feature>
<feature type="binding site" evidence="5">
    <location>
        <position position="144"/>
    </location>
    <ligand>
        <name>NADP(+)</name>
        <dbReference type="ChEBI" id="CHEBI:58349"/>
    </ligand>
</feature>
<keyword evidence="4 5" id="KW-0413">Isomerase</keyword>
<dbReference type="InterPro" id="IPR001509">
    <property type="entry name" value="Epimerase_deHydtase"/>
</dbReference>
<sequence length="403" mass="45182">MAKLDKGSKIYIAGHKGLVGSAIWNNLKARGYNNLIGRTHKELDLTNQADVAQFFKDEKPDAVVLAAAFVGGIMANSLYRADFIMQNMKIQCNVIENAYINKVKKLLFLGSTCIYPKNAPQPMKEDTLLTSPLEYTNEEYAIAKIAGLKMCESYNLQYGTNYISVMPTNLYGPNDNFHLENSHVMPAIMRKVYLAKLLHDNNWNAIRVDMKKRPINPIAKLQSIIGEGNVDGNNSQERIEKALAFYGIENNKVTLWGDGSPLREFLWSEDMADASVHILLNVDFKDIIGIENYSSAFLGTKTDGAVDRNNSDGRGGAIPSLGEIRNCHINIGTGKELTIRELADLVKQTVGFEGEIIWDAEKPNGTLRKLIDVEKLHSLGWTHQVEIEQGVQRLFKWYQKSLQ</sequence>
<dbReference type="GeneID" id="78529866"/>
<feature type="binding site" evidence="5">
    <location>
        <position position="183"/>
    </location>
    <ligand>
        <name>NADP(+)</name>
        <dbReference type="ChEBI" id="CHEBI:58349"/>
    </ligand>
</feature>
<dbReference type="Gene3D" id="3.40.50.720">
    <property type="entry name" value="NAD(P)-binding Rossmann-like Domain"/>
    <property type="match status" value="3"/>
</dbReference>
<proteinExistence type="inferred from homology"/>
<keyword evidence="3 5" id="KW-0560">Oxidoreductase</keyword>
<evidence type="ECO:0000256" key="4">
    <source>
        <dbReference type="ARBA" id="ARBA00023235"/>
    </source>
</evidence>
<dbReference type="GO" id="GO:0070401">
    <property type="term" value="F:NADP+ binding"/>
    <property type="evidence" value="ECO:0007669"/>
    <property type="project" value="UniProtKB-UniRule"/>
</dbReference>
<keyword evidence="8" id="KW-1185">Reference proteome</keyword>
<feature type="site" description="Important for catalytic activity" evidence="5">
    <location>
        <position position="113"/>
    </location>
</feature>
<dbReference type="RefSeq" id="WP_004336621.1">
    <property type="nucleotide sequence ID" value="NZ_JH660659.1"/>
</dbReference>
<dbReference type="InterPro" id="IPR036291">
    <property type="entry name" value="NAD(P)-bd_dom_sf"/>
</dbReference>
<dbReference type="PANTHER" id="PTHR43238">
    <property type="entry name" value="GDP-L-FUCOSE SYNTHASE"/>
    <property type="match status" value="1"/>
</dbReference>
<dbReference type="GO" id="GO:0050577">
    <property type="term" value="F:GDP-L-fucose synthase activity"/>
    <property type="evidence" value="ECO:0007669"/>
    <property type="project" value="UniProtKB-UniRule"/>
</dbReference>
<evidence type="ECO:0000256" key="5">
    <source>
        <dbReference type="HAMAP-Rule" id="MF_00956"/>
    </source>
</evidence>
<feature type="domain" description="NAD-dependent epimerase/dehydratase" evidence="6">
    <location>
        <begin position="10"/>
        <end position="196"/>
    </location>
</feature>
<dbReference type="AlphaFoldDB" id="I4ZBI8"/>
<dbReference type="HAMAP" id="MF_00956">
    <property type="entry name" value="GDP_fucose_synth"/>
    <property type="match status" value="1"/>
</dbReference>
<dbReference type="UniPathway" id="UPA00128">
    <property type="reaction ID" value="UER00191"/>
</dbReference>
<feature type="binding site" evidence="5">
    <location>
        <position position="256"/>
    </location>
    <ligand>
        <name>substrate</name>
    </ligand>
</feature>
<dbReference type="InterPro" id="IPR028614">
    <property type="entry name" value="GDP_fucose/colitose_synth"/>
</dbReference>
<comment type="catalytic activity">
    <reaction evidence="5">
        <text>GDP-beta-L-fucose + NADP(+) = GDP-4-dehydro-alpha-D-rhamnose + NADPH + H(+)</text>
        <dbReference type="Rhea" id="RHEA:18885"/>
        <dbReference type="ChEBI" id="CHEBI:15378"/>
        <dbReference type="ChEBI" id="CHEBI:57273"/>
        <dbReference type="ChEBI" id="CHEBI:57783"/>
        <dbReference type="ChEBI" id="CHEBI:57964"/>
        <dbReference type="ChEBI" id="CHEBI:58349"/>
        <dbReference type="EC" id="1.1.1.271"/>
    </reaction>
</comment>
<evidence type="ECO:0000256" key="3">
    <source>
        <dbReference type="ARBA" id="ARBA00023002"/>
    </source>
</evidence>
<feature type="domain" description="NAD-dependent epimerase/dehydratase" evidence="6">
    <location>
        <begin position="221"/>
        <end position="284"/>
    </location>
</feature>
<name>I4ZBI8_9BACT</name>
<comment type="pathway">
    <text evidence="5">Nucleotide-sugar biosynthesis; GDP-L-fucose biosynthesis via de novo pathway; GDP-L-fucose from GDP-alpha-D-mannose: step 2/2.</text>
</comment>
<feature type="site" description="Important for catalytic activity" evidence="5">
    <location>
        <position position="111"/>
    </location>
</feature>
<feature type="binding site" evidence="5">
    <location>
        <position position="263"/>
    </location>
    <ligand>
        <name>substrate</name>
    </ligand>
</feature>
<comment type="similarity">
    <text evidence="1 5">Belongs to the NAD(P)-dependent epimerase/dehydratase family. Fucose synthase subfamily.</text>
</comment>
<dbReference type="GO" id="GO:0016853">
    <property type="term" value="F:isomerase activity"/>
    <property type="evidence" value="ECO:0007669"/>
    <property type="project" value="UniProtKB-KW"/>
</dbReference>
<dbReference type="Proteomes" id="UP000002786">
    <property type="component" value="Unassembled WGS sequence"/>
</dbReference>
<evidence type="ECO:0000313" key="7">
    <source>
        <dbReference type="EMBL" id="EIM33580.1"/>
    </source>
</evidence>
<dbReference type="CDD" id="cd05239">
    <property type="entry name" value="GDP_FS_SDR_e"/>
    <property type="match status" value="1"/>
</dbReference>
<dbReference type="EC" id="1.1.1.271" evidence="5"/>
<dbReference type="HOGENOM" id="CLU_007383_18_0_10"/>
<feature type="binding site" evidence="5">
    <location>
        <begin position="167"/>
        <end position="170"/>
    </location>
    <ligand>
        <name>NADP(+)</name>
        <dbReference type="ChEBI" id="CHEBI:58349"/>
    </ligand>
</feature>
<dbReference type="GO" id="GO:0042351">
    <property type="term" value="P:'de novo' GDP-L-fucose biosynthetic process"/>
    <property type="evidence" value="ECO:0007669"/>
    <property type="project" value="UniProtKB-UniRule"/>
</dbReference>
<accession>I4ZBI8</accession>
<evidence type="ECO:0000256" key="2">
    <source>
        <dbReference type="ARBA" id="ARBA00022857"/>
    </source>
</evidence>
<dbReference type="PANTHER" id="PTHR43238:SF1">
    <property type="entry name" value="GDP-L-FUCOSE SYNTHASE"/>
    <property type="match status" value="1"/>
</dbReference>
<dbReference type="Pfam" id="PF01370">
    <property type="entry name" value="Epimerase"/>
    <property type="match status" value="2"/>
</dbReference>
<evidence type="ECO:0000259" key="6">
    <source>
        <dbReference type="Pfam" id="PF01370"/>
    </source>
</evidence>
<reference evidence="7 8" key="1">
    <citation type="submission" date="2012-02" db="EMBL/GenBank/DDBJ databases">
        <title>Improved High-Quality Draft genome of Prevotella bivia DSM 20514.</title>
        <authorList>
            <consortium name="US DOE Joint Genome Institute (JGI-PGF)"/>
            <person name="Lucas S."/>
            <person name="Copeland A."/>
            <person name="Lapidus A."/>
            <person name="Bruce D."/>
            <person name="Goodwin L."/>
            <person name="Pitluck S."/>
            <person name="Peters L."/>
            <person name="Mikhailova N."/>
            <person name="Munk A.C.C."/>
            <person name="Kyrpides N."/>
            <person name="Mavromatis K."/>
            <person name="Detter J.C."/>
            <person name="Han C."/>
            <person name="Land M."/>
            <person name="Hauser L."/>
            <person name="Markowitz V."/>
            <person name="Cheng J.-F."/>
            <person name="Hugenholtz P."/>
            <person name="Woyke T."/>
            <person name="Wu D."/>
            <person name="Gronow S."/>
            <person name="Wellnitz S."/>
            <person name="Brambilla E."/>
            <person name="Klenk H.-P."/>
            <person name="Eisen J.A."/>
        </authorList>
    </citation>
    <scope>NUCLEOTIDE SEQUENCE [LARGE SCALE GENOMIC DNA]</scope>
    <source>
        <strain evidence="7 8">DSM 20514</strain>
    </source>
</reference>
<evidence type="ECO:0000256" key="1">
    <source>
        <dbReference type="ARBA" id="ARBA00005959"/>
    </source>
</evidence>